<evidence type="ECO:0000256" key="6">
    <source>
        <dbReference type="SAM" id="MobiDB-lite"/>
    </source>
</evidence>
<feature type="compositionally biased region" description="Basic and acidic residues" evidence="6">
    <location>
        <begin position="529"/>
        <end position="547"/>
    </location>
</feature>
<dbReference type="STRING" id="56857.A0A200QN53"/>
<feature type="region of interest" description="Disordered" evidence="6">
    <location>
        <begin position="438"/>
        <end position="582"/>
    </location>
</feature>
<keyword evidence="3" id="KW-0963">Cytoplasm</keyword>
<dbReference type="InParanoid" id="A0A200QN53"/>
<dbReference type="GO" id="GO:0005874">
    <property type="term" value="C:microtubule"/>
    <property type="evidence" value="ECO:0007669"/>
    <property type="project" value="UniProtKB-KW"/>
</dbReference>
<dbReference type="InterPro" id="IPR027329">
    <property type="entry name" value="TPX2_C"/>
</dbReference>
<comment type="caution">
    <text evidence="8">The sequence shown here is derived from an EMBL/GenBank/DDBJ whole genome shotgun (WGS) entry which is preliminary data.</text>
</comment>
<evidence type="ECO:0000313" key="8">
    <source>
        <dbReference type="EMBL" id="OVA11904.1"/>
    </source>
</evidence>
<keyword evidence="9" id="KW-1185">Reference proteome</keyword>
<feature type="compositionally biased region" description="Basic and acidic residues" evidence="6">
    <location>
        <begin position="308"/>
        <end position="332"/>
    </location>
</feature>
<sequence>MAGEIEEPISFQSSSVHSGSISFGRFEDEPLSWERRSSFSHNRYLEEVEKYSTPGSVTQKKAYFEAHFKKKALLRQASECQDGIDSIEYQTSDNDLTDHISYMEEFEHSNEGAHYEHYDESQYGSDDHGECEVMGCEREGEEISPEFQMESTVNNPDAVCHSDSEHVEPSELHENQIECTTLQLVKDEPEEEEKQMLAHETENLDELPRSNDSLPKCLTTGKDHKPCMNKSENSSRKVTATEETQTVKANLKTQLAVAEGTRKISSETSKDSARNSRKVEREGPLRTKPEKLSRQKVPSNTFAQPKTLKPEDSETLKAKQSQENKSRKDQRAKSAGSIPRSSAPDKGESRSRQIVNRPKQTVNPTKQDIKLNGPIFKSDERAEKRKEFYMKLEEKMHAKEAEMNQIQARTQEETEAEIKQFRRSLNFKATPMPSFYQEAVSRGSDAKKALSTHAKATKSRSQSTSPGSRVAARSSAFSKSGHKHGITLNESMRTPAQPQTSEATKCLSETDNSSQNPSVNKTRTIQTAKRTESAGKKEREKGKDSSVQKHQGPESSKVKKGERVEGKRVVAGVGRNNSSEMMRKMKKDIAIGSNSRMDRLSVDVAS</sequence>
<feature type="compositionally biased region" description="Low complexity" evidence="6">
    <location>
        <begin position="10"/>
        <end position="22"/>
    </location>
</feature>
<feature type="compositionally biased region" description="Basic and acidic residues" evidence="6">
    <location>
        <begin position="556"/>
        <end position="568"/>
    </location>
</feature>
<reference evidence="8 9" key="1">
    <citation type="journal article" date="2017" name="Mol. Plant">
        <title>The Genome of Medicinal Plant Macleaya cordata Provides New Insights into Benzylisoquinoline Alkaloids Metabolism.</title>
        <authorList>
            <person name="Liu X."/>
            <person name="Liu Y."/>
            <person name="Huang P."/>
            <person name="Ma Y."/>
            <person name="Qing Z."/>
            <person name="Tang Q."/>
            <person name="Cao H."/>
            <person name="Cheng P."/>
            <person name="Zheng Y."/>
            <person name="Yuan Z."/>
            <person name="Zhou Y."/>
            <person name="Liu J."/>
            <person name="Tang Z."/>
            <person name="Zhuo Y."/>
            <person name="Zhang Y."/>
            <person name="Yu L."/>
            <person name="Huang J."/>
            <person name="Yang P."/>
            <person name="Peng Q."/>
            <person name="Zhang J."/>
            <person name="Jiang W."/>
            <person name="Zhang Z."/>
            <person name="Lin K."/>
            <person name="Ro D.K."/>
            <person name="Chen X."/>
            <person name="Xiong X."/>
            <person name="Shang Y."/>
            <person name="Huang S."/>
            <person name="Zeng J."/>
        </authorList>
    </citation>
    <scope>NUCLEOTIDE SEQUENCE [LARGE SCALE GENOMIC DNA]</scope>
    <source>
        <strain evidence="9">cv. BLH2017</strain>
        <tissue evidence="8">Root</tissue>
    </source>
</reference>
<keyword evidence="5" id="KW-0206">Cytoskeleton</keyword>
<dbReference type="Proteomes" id="UP000195402">
    <property type="component" value="Unassembled WGS sequence"/>
</dbReference>
<evidence type="ECO:0000313" key="9">
    <source>
        <dbReference type="Proteomes" id="UP000195402"/>
    </source>
</evidence>
<evidence type="ECO:0000256" key="4">
    <source>
        <dbReference type="ARBA" id="ARBA00022701"/>
    </source>
</evidence>
<dbReference type="OrthoDB" id="758458at2759"/>
<evidence type="ECO:0000259" key="7">
    <source>
        <dbReference type="Pfam" id="PF06886"/>
    </source>
</evidence>
<dbReference type="EMBL" id="MVGT01001485">
    <property type="protein sequence ID" value="OVA11904.1"/>
    <property type="molecule type" value="Genomic_DNA"/>
</dbReference>
<dbReference type="Pfam" id="PF06886">
    <property type="entry name" value="TPX2"/>
    <property type="match status" value="1"/>
</dbReference>
<dbReference type="OMA" id="CESDAME"/>
<dbReference type="AlphaFoldDB" id="A0A200QN53"/>
<gene>
    <name evidence="8" type="ORF">BVC80_8341g8</name>
</gene>
<feature type="compositionally biased region" description="Polar residues" evidence="6">
    <location>
        <begin position="488"/>
        <end position="528"/>
    </location>
</feature>
<evidence type="ECO:0000256" key="5">
    <source>
        <dbReference type="ARBA" id="ARBA00023212"/>
    </source>
</evidence>
<feature type="compositionally biased region" description="Basic and acidic residues" evidence="6">
    <location>
        <begin position="260"/>
        <end position="293"/>
    </location>
</feature>
<dbReference type="PANTHER" id="PTHR47067:SF6">
    <property type="entry name" value="PROTEIN WVD2-LIKE 7"/>
    <property type="match status" value="1"/>
</dbReference>
<feature type="compositionally biased region" description="Polar residues" evidence="6">
    <location>
        <begin position="230"/>
        <end position="253"/>
    </location>
</feature>
<comment type="similarity">
    <text evidence="2">Belongs to the TPX2 family.</text>
</comment>
<evidence type="ECO:0000256" key="2">
    <source>
        <dbReference type="ARBA" id="ARBA00005885"/>
    </source>
</evidence>
<proteinExistence type="inferred from homology"/>
<accession>A0A200QN53</accession>
<feature type="compositionally biased region" description="Basic and acidic residues" evidence="6">
    <location>
        <begin position="194"/>
        <end position="209"/>
    </location>
</feature>
<evidence type="ECO:0000256" key="1">
    <source>
        <dbReference type="ARBA" id="ARBA00004245"/>
    </source>
</evidence>
<evidence type="ECO:0000256" key="3">
    <source>
        <dbReference type="ARBA" id="ARBA00022490"/>
    </source>
</evidence>
<feature type="region of interest" description="Disordered" evidence="6">
    <location>
        <begin position="1"/>
        <end position="23"/>
    </location>
</feature>
<dbReference type="FunCoup" id="A0A200QN53">
    <property type="interactions" value="56"/>
</dbReference>
<feature type="region of interest" description="Disordered" evidence="6">
    <location>
        <begin position="187"/>
        <end position="382"/>
    </location>
</feature>
<name>A0A200QN53_MACCD</name>
<feature type="compositionally biased region" description="Polar residues" evidence="6">
    <location>
        <begin position="352"/>
        <end position="366"/>
    </location>
</feature>
<comment type="subcellular location">
    <subcellularLocation>
        <location evidence="1">Cytoplasm</location>
        <location evidence="1">Cytoskeleton</location>
    </subcellularLocation>
</comment>
<keyword evidence="4" id="KW-0493">Microtubule</keyword>
<protein>
    <submittedName>
        <fullName evidence="8">TPX2</fullName>
    </submittedName>
</protein>
<organism evidence="8 9">
    <name type="scientific">Macleaya cordata</name>
    <name type="common">Five-seeded plume-poppy</name>
    <name type="synonym">Bocconia cordata</name>
    <dbReference type="NCBI Taxonomy" id="56857"/>
    <lineage>
        <taxon>Eukaryota</taxon>
        <taxon>Viridiplantae</taxon>
        <taxon>Streptophyta</taxon>
        <taxon>Embryophyta</taxon>
        <taxon>Tracheophyta</taxon>
        <taxon>Spermatophyta</taxon>
        <taxon>Magnoliopsida</taxon>
        <taxon>Ranunculales</taxon>
        <taxon>Papaveraceae</taxon>
        <taxon>Papaveroideae</taxon>
        <taxon>Macleaya</taxon>
    </lineage>
</organism>
<dbReference type="PANTHER" id="PTHR47067">
    <property type="entry name" value="TPX2 (TARGETING PROTEIN FOR XKLP2) PROTEIN FAMILY-RELATED"/>
    <property type="match status" value="1"/>
</dbReference>
<dbReference type="InterPro" id="IPR044216">
    <property type="entry name" value="WDL7"/>
</dbReference>
<feature type="domain" description="TPX2 C-terminal" evidence="7">
    <location>
        <begin position="376"/>
        <end position="445"/>
    </location>
</feature>